<dbReference type="Proteomes" id="UP001499930">
    <property type="component" value="Unassembled WGS sequence"/>
</dbReference>
<dbReference type="Gene3D" id="3.40.50.720">
    <property type="entry name" value="NAD(P)-binding Rossmann-like Domain"/>
    <property type="match status" value="1"/>
</dbReference>
<protein>
    <recommendedName>
        <fullName evidence="3">Saccharopine dehydrogenase</fullName>
    </recommendedName>
</protein>
<accession>A0ABN3XUU8</accession>
<evidence type="ECO:0008006" key="3">
    <source>
        <dbReference type="Google" id="ProtNLM"/>
    </source>
</evidence>
<evidence type="ECO:0000313" key="1">
    <source>
        <dbReference type="EMBL" id="GAA2998932.1"/>
    </source>
</evidence>
<organism evidence="1 2">
    <name type="scientific">Streptosporangium longisporum</name>
    <dbReference type="NCBI Taxonomy" id="46187"/>
    <lineage>
        <taxon>Bacteria</taxon>
        <taxon>Bacillati</taxon>
        <taxon>Actinomycetota</taxon>
        <taxon>Actinomycetes</taxon>
        <taxon>Streptosporangiales</taxon>
        <taxon>Streptosporangiaceae</taxon>
        <taxon>Streptosporangium</taxon>
    </lineage>
</organism>
<name>A0ABN3XUU8_9ACTN</name>
<sequence>MLGGYGAVGARIVDGLRAGGDVALAAGRDAARADVRVDLTVPASVRAALTGIDVVVNAAGAEDPALAALVTEHGAAFVDVTATTAYVTALERLAPPRPVLLSVGLAPGLTNLLAAAVHDPAAPAPIDVVLMLGAGEHHGEASYAWAYGLLGRDFRDPWTGTAVRNYTRGLRLDLPGYGRRRVYRADYSDQHVLTRDLGVPVRTRFGLDSRAATACLAMLTRLPGASRAPRGLRFPGTDRWLALARSGNGTTRWATGHGEVRATAAVAVSAARAATTLSPGVHHLHRVSALGDLPGDAGIRLGSSPRDLLPVP</sequence>
<evidence type="ECO:0000313" key="2">
    <source>
        <dbReference type="Proteomes" id="UP001499930"/>
    </source>
</evidence>
<reference evidence="1 2" key="1">
    <citation type="journal article" date="2019" name="Int. J. Syst. Evol. Microbiol.">
        <title>The Global Catalogue of Microorganisms (GCM) 10K type strain sequencing project: providing services to taxonomists for standard genome sequencing and annotation.</title>
        <authorList>
            <consortium name="The Broad Institute Genomics Platform"/>
            <consortium name="The Broad Institute Genome Sequencing Center for Infectious Disease"/>
            <person name="Wu L."/>
            <person name="Ma J."/>
        </authorList>
    </citation>
    <scope>NUCLEOTIDE SEQUENCE [LARGE SCALE GENOMIC DNA]</scope>
    <source>
        <strain evidence="1 2">JCM 3106</strain>
    </source>
</reference>
<keyword evidence="2" id="KW-1185">Reference proteome</keyword>
<gene>
    <name evidence="1" type="ORF">GCM10017559_19520</name>
</gene>
<dbReference type="SUPFAM" id="SSF51735">
    <property type="entry name" value="NAD(P)-binding Rossmann-fold domains"/>
    <property type="match status" value="1"/>
</dbReference>
<comment type="caution">
    <text evidence="1">The sequence shown here is derived from an EMBL/GenBank/DDBJ whole genome shotgun (WGS) entry which is preliminary data.</text>
</comment>
<dbReference type="EMBL" id="BAAAWD010000006">
    <property type="protein sequence ID" value="GAA2998932.1"/>
    <property type="molecule type" value="Genomic_DNA"/>
</dbReference>
<proteinExistence type="predicted"/>
<dbReference type="InterPro" id="IPR036291">
    <property type="entry name" value="NAD(P)-bd_dom_sf"/>
</dbReference>